<dbReference type="Gene3D" id="3.30.70.270">
    <property type="match status" value="1"/>
</dbReference>
<dbReference type="SUPFAM" id="SSF56672">
    <property type="entry name" value="DNA/RNA polymerases"/>
    <property type="match status" value="1"/>
</dbReference>
<name>A0AAD8QVH0_LOLMU</name>
<dbReference type="PANTHER" id="PTHR24559">
    <property type="entry name" value="TRANSPOSON TY3-I GAG-POL POLYPROTEIN"/>
    <property type="match status" value="1"/>
</dbReference>
<dbReference type="Pfam" id="PF00078">
    <property type="entry name" value="RVT_1"/>
    <property type="match status" value="1"/>
</dbReference>
<dbReference type="Pfam" id="PF00098">
    <property type="entry name" value="zf-CCHC"/>
    <property type="match status" value="1"/>
</dbReference>
<feature type="compositionally biased region" description="Pro residues" evidence="2">
    <location>
        <begin position="500"/>
        <end position="513"/>
    </location>
</feature>
<dbReference type="InterPro" id="IPR036875">
    <property type="entry name" value="Znf_CCHC_sf"/>
</dbReference>
<feature type="region of interest" description="Disordered" evidence="2">
    <location>
        <begin position="989"/>
        <end position="1010"/>
    </location>
</feature>
<dbReference type="InterPro" id="IPR005162">
    <property type="entry name" value="Retrotrans_gag_dom"/>
</dbReference>
<dbReference type="Pfam" id="PF03732">
    <property type="entry name" value="Retrotrans_gag"/>
    <property type="match status" value="1"/>
</dbReference>
<dbReference type="EMBL" id="JAUUTY010000007">
    <property type="protein sequence ID" value="KAK1609145.1"/>
    <property type="molecule type" value="Genomic_DNA"/>
</dbReference>
<dbReference type="SUPFAM" id="SSF57756">
    <property type="entry name" value="Retrovirus zinc finger-like domains"/>
    <property type="match status" value="1"/>
</dbReference>
<dbReference type="InterPro" id="IPR000477">
    <property type="entry name" value="RT_dom"/>
</dbReference>
<feature type="compositionally biased region" description="Polar residues" evidence="2">
    <location>
        <begin position="522"/>
        <end position="534"/>
    </location>
</feature>
<evidence type="ECO:0000313" key="6">
    <source>
        <dbReference type="Proteomes" id="UP001231189"/>
    </source>
</evidence>
<feature type="region of interest" description="Disordered" evidence="2">
    <location>
        <begin position="887"/>
        <end position="973"/>
    </location>
</feature>
<dbReference type="Proteomes" id="UP001231189">
    <property type="component" value="Unassembled WGS sequence"/>
</dbReference>
<accession>A0AAD8QVH0</accession>
<dbReference type="GO" id="GO:0008270">
    <property type="term" value="F:zinc ion binding"/>
    <property type="evidence" value="ECO:0007669"/>
    <property type="project" value="UniProtKB-KW"/>
</dbReference>
<feature type="compositionally biased region" description="Low complexity" evidence="2">
    <location>
        <begin position="903"/>
        <end position="924"/>
    </location>
</feature>
<sequence>MDPPMFTESLQLGYNQPPYLFETALVEVSRAVGRLLPEVKGGQLECTKDGEMSWMVVCTLRGSHVKPLEEIEVQVFDRTWEDGLVRVLQSALSRLVFHHRVELEAKRLPHALLGRRNEEGIPTMIPYTCLLGRQVSQMENLLYKTQLSLDSNRMENEVLKHEQEGLKLDLKLARLKYRRQQKKTLRVREANYMLKVKVMHLKTALRDAEDKLEALPDNGEDIRKEDTALVSDDEDFLEEEGLLGDGRDEDEDEDDLAFINDEPEDPEPLDTMKATPDEEEDPEEPPFDGFPPLLMISRCALPRLIANVPAKRVKPTLLPFGRLLKPPRETVTMKKEKDTARKPQGEHEKVLLATHFLSGPARAWWENVKAMQAADHVITWEEFTTKFRKAHIPTGLIKMKRDEFFNLKQNNSNVVDYLDKFNTLARYAPQDTDIDEKKRDRFLNGLHEEIQSILVPVPYPDLEALVDAAIMVESKRKAAYETRKRKMQQQQSGPSNPKYRSPPPSRPANPPQRTPASAPVYRSNNHNPNRSAPQYRSGGGGYNNNPRPNPPARTPGDGCFTCGKPGHFSRECPTKMNAAQRTNAPRSNQAQARTTPGKKPMVKKQANAARGHLNHVNAEEAEEAPDIVMDQVPIVCEYPDVFPEELPGMPPDRDIEFIIELIPGTSPIAQRPYRMNPQELIELKKQLDDMLSKGLIRPSASPWGSPVIFVDKRDGTIRLCVDYRKLNDVTIKNKYPLPKIDDLFDQMNGAKVFSKIDLRTGYHQLKVRESDIPKTAFTTRYRLYEYTVMSFGLTNAPAYFMNLMNKVFMEYLDKFVVVFIDDILVYSKTEEEHEEHLRLVLGTLRKHQLYAKFSKCQFWLKEVGFLGHVLSAGGLSVDPSLIKSIMERQPPTNPTEGDDGVASHDAPSPSSAARPPRLPSPADATRATSPWGQRVTPAPGRPLAIDAAHPTTAPRSGYKSPPSTPLSLSSPLTTPQGCPFLSLAARAAAEPLPSPRRDAHRGHRAGDAQEVTTTAPTPLLSPVLFTHATSYRP</sequence>
<keyword evidence="1" id="KW-0862">Zinc</keyword>
<dbReference type="Gene3D" id="3.10.10.10">
    <property type="entry name" value="HIV Type 1 Reverse Transcriptase, subunit A, domain 1"/>
    <property type="match status" value="1"/>
</dbReference>
<feature type="compositionally biased region" description="Acidic residues" evidence="2">
    <location>
        <begin position="231"/>
        <end position="268"/>
    </location>
</feature>
<feature type="region of interest" description="Disordered" evidence="2">
    <location>
        <begin position="577"/>
        <end position="610"/>
    </location>
</feature>
<evidence type="ECO:0000313" key="5">
    <source>
        <dbReference type="EMBL" id="KAK1609145.1"/>
    </source>
</evidence>
<keyword evidence="6" id="KW-1185">Reference proteome</keyword>
<feature type="region of interest" description="Disordered" evidence="2">
    <location>
        <begin position="216"/>
        <end position="291"/>
    </location>
</feature>
<feature type="region of interest" description="Disordered" evidence="2">
    <location>
        <begin position="480"/>
        <end position="558"/>
    </location>
</feature>
<dbReference type="PROSITE" id="PS50878">
    <property type="entry name" value="RT_POL"/>
    <property type="match status" value="1"/>
</dbReference>
<proteinExistence type="predicted"/>
<dbReference type="PANTHER" id="PTHR24559:SF444">
    <property type="entry name" value="REVERSE TRANSCRIPTASE DOMAIN-CONTAINING PROTEIN"/>
    <property type="match status" value="1"/>
</dbReference>
<keyword evidence="1" id="KW-0479">Metal-binding</keyword>
<feature type="domain" description="Reverse transcriptase" evidence="4">
    <location>
        <begin position="691"/>
        <end position="870"/>
    </location>
</feature>
<dbReference type="Gene3D" id="4.10.60.10">
    <property type="entry name" value="Zinc finger, CCHC-type"/>
    <property type="match status" value="1"/>
</dbReference>
<dbReference type="PROSITE" id="PS50158">
    <property type="entry name" value="ZF_CCHC"/>
    <property type="match status" value="1"/>
</dbReference>
<dbReference type="InterPro" id="IPR043128">
    <property type="entry name" value="Rev_trsase/Diguanyl_cyclase"/>
</dbReference>
<evidence type="ECO:0000256" key="1">
    <source>
        <dbReference type="PROSITE-ProRule" id="PRU00047"/>
    </source>
</evidence>
<feature type="compositionally biased region" description="Polar residues" evidence="2">
    <location>
        <begin position="577"/>
        <end position="594"/>
    </location>
</feature>
<dbReference type="InterPro" id="IPR001878">
    <property type="entry name" value="Znf_CCHC"/>
</dbReference>
<feature type="compositionally biased region" description="Basic and acidic residues" evidence="2">
    <location>
        <begin position="216"/>
        <end position="227"/>
    </location>
</feature>
<reference evidence="5" key="1">
    <citation type="submission" date="2023-07" db="EMBL/GenBank/DDBJ databases">
        <title>A chromosome-level genome assembly of Lolium multiflorum.</title>
        <authorList>
            <person name="Chen Y."/>
            <person name="Copetti D."/>
            <person name="Kolliker R."/>
            <person name="Studer B."/>
        </authorList>
    </citation>
    <scope>NUCLEOTIDE SEQUENCE</scope>
    <source>
        <strain evidence="5">02402/16</strain>
        <tissue evidence="5">Leaf</tissue>
    </source>
</reference>
<comment type="caution">
    <text evidence="5">The sequence shown here is derived from an EMBL/GenBank/DDBJ whole genome shotgun (WGS) entry which is preliminary data.</text>
</comment>
<dbReference type="InterPro" id="IPR053134">
    <property type="entry name" value="RNA-dir_DNA_polymerase"/>
</dbReference>
<feature type="domain" description="CCHC-type" evidence="3">
    <location>
        <begin position="559"/>
        <end position="573"/>
    </location>
</feature>
<evidence type="ECO:0000259" key="3">
    <source>
        <dbReference type="PROSITE" id="PS50158"/>
    </source>
</evidence>
<keyword evidence="1" id="KW-0863">Zinc-finger</keyword>
<organism evidence="5 6">
    <name type="scientific">Lolium multiflorum</name>
    <name type="common">Italian ryegrass</name>
    <name type="synonym">Lolium perenne subsp. multiflorum</name>
    <dbReference type="NCBI Taxonomy" id="4521"/>
    <lineage>
        <taxon>Eukaryota</taxon>
        <taxon>Viridiplantae</taxon>
        <taxon>Streptophyta</taxon>
        <taxon>Embryophyta</taxon>
        <taxon>Tracheophyta</taxon>
        <taxon>Spermatophyta</taxon>
        <taxon>Magnoliopsida</taxon>
        <taxon>Liliopsida</taxon>
        <taxon>Poales</taxon>
        <taxon>Poaceae</taxon>
        <taxon>BOP clade</taxon>
        <taxon>Pooideae</taxon>
        <taxon>Poodae</taxon>
        <taxon>Poeae</taxon>
        <taxon>Poeae Chloroplast Group 2 (Poeae type)</taxon>
        <taxon>Loliodinae</taxon>
        <taxon>Loliinae</taxon>
        <taxon>Lolium</taxon>
    </lineage>
</organism>
<feature type="compositionally biased region" description="Acidic residues" evidence="2">
    <location>
        <begin position="277"/>
        <end position="286"/>
    </location>
</feature>
<dbReference type="GO" id="GO:0003676">
    <property type="term" value="F:nucleic acid binding"/>
    <property type="evidence" value="ECO:0007669"/>
    <property type="project" value="InterPro"/>
</dbReference>
<gene>
    <name evidence="5" type="ORF">QYE76_032818</name>
</gene>
<evidence type="ECO:0000259" key="4">
    <source>
        <dbReference type="PROSITE" id="PS50878"/>
    </source>
</evidence>
<dbReference type="InterPro" id="IPR043502">
    <property type="entry name" value="DNA/RNA_pol_sf"/>
</dbReference>
<dbReference type="CDD" id="cd01647">
    <property type="entry name" value="RT_LTR"/>
    <property type="match status" value="1"/>
</dbReference>
<evidence type="ECO:0000256" key="2">
    <source>
        <dbReference type="SAM" id="MobiDB-lite"/>
    </source>
</evidence>
<dbReference type="SMART" id="SM00343">
    <property type="entry name" value="ZnF_C2HC"/>
    <property type="match status" value="1"/>
</dbReference>
<dbReference type="AlphaFoldDB" id="A0AAD8QVH0"/>
<protein>
    <submittedName>
        <fullName evidence="5">Uncharacterized protein</fullName>
    </submittedName>
</protein>